<dbReference type="Proteomes" id="UP000260025">
    <property type="component" value="Unassembled WGS sequence"/>
</dbReference>
<accession>A0A3E2VT79</accession>
<dbReference type="EMBL" id="QVEV01000024">
    <property type="protein sequence ID" value="RGC14070.1"/>
    <property type="molecule type" value="Genomic_DNA"/>
</dbReference>
<proteinExistence type="predicted"/>
<sequence length="75" mass="9121">MLMETEYIKMKCKRCGYEEWAEEEIADELATYNRKTKKYEILLECPKCHGVMIWHNKEKKVEQWESGFDPEDLPF</sequence>
<gene>
    <name evidence="1" type="ORF">DXA38_14835</name>
</gene>
<organism evidence="1">
    <name type="scientific">Clostridium innocuum</name>
    <dbReference type="NCBI Taxonomy" id="1522"/>
    <lineage>
        <taxon>Bacteria</taxon>
        <taxon>Bacillati</taxon>
        <taxon>Bacillota</taxon>
        <taxon>Clostridia</taxon>
        <taxon>Eubacteriales</taxon>
        <taxon>Clostridiaceae</taxon>
        <taxon>Clostridium</taxon>
    </lineage>
</organism>
<name>A0A3E2VT79_CLOIN</name>
<evidence type="ECO:0000313" key="1">
    <source>
        <dbReference type="EMBL" id="RGC14070.1"/>
    </source>
</evidence>
<dbReference type="RefSeq" id="WP_117443836.1">
    <property type="nucleotide sequence ID" value="NZ_JAJFEN010000019.1"/>
</dbReference>
<protein>
    <submittedName>
        <fullName evidence="1">Uncharacterized protein</fullName>
    </submittedName>
</protein>
<comment type="caution">
    <text evidence="1">The sequence shown here is derived from an EMBL/GenBank/DDBJ whole genome shotgun (WGS) entry which is preliminary data.</text>
</comment>
<dbReference type="AlphaFoldDB" id="A0A3E2VT79"/>
<reference evidence="1" key="1">
    <citation type="submission" date="2018-08" db="EMBL/GenBank/DDBJ databases">
        <title>A genome reference for cultivated species of the human gut microbiota.</title>
        <authorList>
            <person name="Zou Y."/>
            <person name="Xue W."/>
            <person name="Luo G."/>
        </authorList>
    </citation>
    <scope>NUCLEOTIDE SEQUENCE [LARGE SCALE GENOMIC DNA]</scope>
    <source>
        <strain evidence="1">OF01-2LB</strain>
    </source>
</reference>